<protein>
    <recommendedName>
        <fullName evidence="4">DUF3993 domain-containing protein</fullName>
    </recommendedName>
</protein>
<dbReference type="EMBL" id="FRCZ01000002">
    <property type="protein sequence ID" value="SHM91395.1"/>
    <property type="molecule type" value="Genomic_DNA"/>
</dbReference>
<keyword evidence="1" id="KW-0732">Signal</keyword>
<evidence type="ECO:0008006" key="4">
    <source>
        <dbReference type="Google" id="ProtNLM"/>
    </source>
</evidence>
<dbReference type="AlphaFoldDB" id="A0A1M7MLP7"/>
<organism evidence="2 3">
    <name type="scientific">Gracilibacillus kekensis</name>
    <dbReference type="NCBI Taxonomy" id="1027249"/>
    <lineage>
        <taxon>Bacteria</taxon>
        <taxon>Bacillati</taxon>
        <taxon>Bacillota</taxon>
        <taxon>Bacilli</taxon>
        <taxon>Bacillales</taxon>
        <taxon>Bacillaceae</taxon>
        <taxon>Gracilibacillus</taxon>
    </lineage>
</organism>
<accession>A0A1M7MLP7</accession>
<evidence type="ECO:0000256" key="1">
    <source>
        <dbReference type="SAM" id="SignalP"/>
    </source>
</evidence>
<dbReference type="STRING" id="1027249.SAMN05216179_1256"/>
<reference evidence="2 3" key="1">
    <citation type="submission" date="2016-11" db="EMBL/GenBank/DDBJ databases">
        <authorList>
            <person name="Jaros S."/>
            <person name="Januszkiewicz K."/>
            <person name="Wedrychowicz H."/>
        </authorList>
    </citation>
    <scope>NUCLEOTIDE SEQUENCE [LARGE SCALE GENOMIC DNA]</scope>
    <source>
        <strain evidence="2 3">CGMCC 1.10681</strain>
    </source>
</reference>
<sequence>MKKIITTATVIVLFLFAIMMVSQPQMDQTQAQETTKVHASKNNTEKLLNFDDIKQVTQQEADLSHEQIVALTDKFMELLVQDIDDHYKVEKFNTKQELIQAFEPYVKKEAVQPYIEFYYQEKEDGLYIVPTETPAWFVKDAEYEKEQKDRKIEVTQTNENALYGKYTIVLTFEKVDETWKIVNISHE</sequence>
<dbReference type="OrthoDB" id="2880030at2"/>
<proteinExistence type="predicted"/>
<dbReference type="RefSeq" id="WP_073200790.1">
    <property type="nucleotide sequence ID" value="NZ_FRCZ01000002.1"/>
</dbReference>
<evidence type="ECO:0000313" key="3">
    <source>
        <dbReference type="Proteomes" id="UP000184184"/>
    </source>
</evidence>
<evidence type="ECO:0000313" key="2">
    <source>
        <dbReference type="EMBL" id="SHM91395.1"/>
    </source>
</evidence>
<dbReference type="Proteomes" id="UP000184184">
    <property type="component" value="Unassembled WGS sequence"/>
</dbReference>
<gene>
    <name evidence="2" type="ORF">SAMN05216179_1256</name>
</gene>
<name>A0A1M7MLP7_9BACI</name>
<feature type="chain" id="PRO_5038859525" description="DUF3993 domain-containing protein" evidence="1">
    <location>
        <begin position="28"/>
        <end position="187"/>
    </location>
</feature>
<keyword evidence="3" id="KW-1185">Reference proteome</keyword>
<feature type="signal peptide" evidence="1">
    <location>
        <begin position="1"/>
        <end position="27"/>
    </location>
</feature>